<dbReference type="Pfam" id="PF13546">
    <property type="entry name" value="DDE_5"/>
    <property type="match status" value="1"/>
</dbReference>
<evidence type="ECO:0000313" key="3">
    <source>
        <dbReference type="EMBL" id="OCL26923.1"/>
    </source>
</evidence>
<protein>
    <recommendedName>
        <fullName evidence="1">Transposase IS701-like DDE domain-containing protein</fullName>
    </recommendedName>
</protein>
<evidence type="ECO:0000259" key="1">
    <source>
        <dbReference type="Pfam" id="PF13546"/>
    </source>
</evidence>
<accession>A0A1C0A518</accession>
<name>A0A1C0A518_9FIRM</name>
<comment type="caution">
    <text evidence="2">The sequence shown here is derived from an EMBL/GenBank/DDBJ whole genome shotgun (WGS) entry which is preliminary data.</text>
</comment>
<reference evidence="2 4" key="3">
    <citation type="submission" date="2016-08" db="EMBL/GenBank/DDBJ databases">
        <title>Orenia metallireducens sp. nov. strain Z6, a Novel Metal-reducing Firmicute from the Deep Subsurface.</title>
        <authorList>
            <person name="Maxim B.I."/>
            <person name="Kenneth K."/>
            <person name="Flynn T.M."/>
            <person name="Oloughlin E.J."/>
            <person name="Locke R.A."/>
            <person name="Weber J.R."/>
            <person name="Egan S.M."/>
            <person name="Mackie R.I."/>
            <person name="Cann I.K."/>
        </authorList>
    </citation>
    <scope>NUCLEOTIDE SEQUENCE [LARGE SCALE GENOMIC DNA]</scope>
    <source>
        <strain evidence="2 4">Z6</strain>
    </source>
</reference>
<dbReference type="InterPro" id="IPR038721">
    <property type="entry name" value="IS701-like_DDE_dom"/>
</dbReference>
<sequence length="441" mass="51837">MINIPNNSINQTLKQYLLKYRSIFTKPSFQIFHWLVLAIISMEEIRSINFLYDNFISKYSNKALNSFYYFLSYTNFSIEKLMLCTLRIVLNLINVSQRDTTIFLSIDDTLQAKYGNKFDCYYRIFDHTSRTGSSYLKGHCFVSLVINIPLKHKGQIRYLSLPIGYKLYDKSKSKLELASKLIDTVMNLLESYQVILLCDSWYTKGSVLNTVSSYDNLDLIGAVRKDTAIFDLPPKHNGKRGRPRLRGDKLDIHAFSYEKANKYFISTRKVMTRLFKVPVYITVTTKDIDKFSSTRLFICTITPDEINIFKNHDVEKTKYDNTDFKQVPLCAYNIRWNIEVIFYQHKFFWSFGNYMVRNKKAIERYVNLLAITYTFVSVLPFIDLKFEQYKFKSPQVIKRTIADRLTKELIFDSFVSSLESSKIYSKIHKAINSFLQDDKIA</sequence>
<dbReference type="OrthoDB" id="9769712at2"/>
<evidence type="ECO:0000313" key="2">
    <source>
        <dbReference type="EMBL" id="OCL25231.1"/>
    </source>
</evidence>
<dbReference type="InterPro" id="IPR012337">
    <property type="entry name" value="RNaseH-like_sf"/>
</dbReference>
<dbReference type="EMBL" id="LWDV01000008">
    <property type="protein sequence ID" value="OCL26923.1"/>
    <property type="molecule type" value="Genomic_DNA"/>
</dbReference>
<dbReference type="Proteomes" id="UP000093514">
    <property type="component" value="Unassembled WGS sequence"/>
</dbReference>
<gene>
    <name evidence="3" type="ORF">U472_05395</name>
    <name evidence="2" type="ORF">U472_12760</name>
</gene>
<organism evidence="2 4">
    <name type="scientific">Orenia metallireducens</name>
    <dbReference type="NCBI Taxonomy" id="1413210"/>
    <lineage>
        <taxon>Bacteria</taxon>
        <taxon>Bacillati</taxon>
        <taxon>Bacillota</taxon>
        <taxon>Clostridia</taxon>
        <taxon>Halanaerobiales</taxon>
        <taxon>Halobacteroidaceae</taxon>
        <taxon>Orenia</taxon>
    </lineage>
</organism>
<dbReference type="RefSeq" id="WP_068716305.1">
    <property type="nucleotide sequence ID" value="NZ_LWDV01000008.1"/>
</dbReference>
<reference evidence="2" key="2">
    <citation type="submission" date="2016-07" db="EMBL/GenBank/DDBJ databases">
        <authorList>
            <person name="Dong Y."/>
            <person name="Sanford R.A."/>
            <person name="Fouke B.W."/>
        </authorList>
    </citation>
    <scope>NUCLEOTIDE SEQUENCE</scope>
    <source>
        <strain evidence="2">Z6</strain>
    </source>
</reference>
<evidence type="ECO:0000313" key="4">
    <source>
        <dbReference type="Proteomes" id="UP000093514"/>
    </source>
</evidence>
<dbReference type="EMBL" id="LWDV01000010">
    <property type="protein sequence ID" value="OCL25231.1"/>
    <property type="molecule type" value="Genomic_DNA"/>
</dbReference>
<dbReference type="AlphaFoldDB" id="A0A1C0A518"/>
<keyword evidence="4" id="KW-1185">Reference proteome</keyword>
<proteinExistence type="predicted"/>
<reference evidence="4" key="1">
    <citation type="submission" date="2016-07" db="EMBL/GenBank/DDBJ databases">
        <authorList>
            <person name="Florea S."/>
            <person name="Webb J.S."/>
            <person name="Jaromczyk J."/>
            <person name="Schardl C.L."/>
        </authorList>
    </citation>
    <scope>NUCLEOTIDE SEQUENCE [LARGE SCALE GENOMIC DNA]</scope>
    <source>
        <strain evidence="4">Z6</strain>
    </source>
</reference>
<dbReference type="SUPFAM" id="SSF53098">
    <property type="entry name" value="Ribonuclease H-like"/>
    <property type="match status" value="1"/>
</dbReference>
<feature type="domain" description="Transposase IS701-like DDE" evidence="1">
    <location>
        <begin position="65"/>
        <end position="251"/>
    </location>
</feature>